<keyword evidence="1" id="KW-0328">Glycosyltransferase</keyword>
<dbReference type="PANTHER" id="PTHR22916:SF51">
    <property type="entry name" value="GLYCOSYLTRANSFERASE EPSH-RELATED"/>
    <property type="match status" value="1"/>
</dbReference>
<dbReference type="AlphaFoldDB" id="A0A0R1UPZ0"/>
<dbReference type="STRING" id="417373.GCA_001570685_00927"/>
<dbReference type="Pfam" id="PF00535">
    <property type="entry name" value="Glycos_transf_2"/>
    <property type="match status" value="1"/>
</dbReference>
<evidence type="ECO:0000256" key="2">
    <source>
        <dbReference type="ARBA" id="ARBA00022679"/>
    </source>
</evidence>
<feature type="domain" description="Glycosyltransferase 2-like" evidence="3">
    <location>
        <begin position="10"/>
        <end position="169"/>
    </location>
</feature>
<evidence type="ECO:0000313" key="4">
    <source>
        <dbReference type="EMBL" id="KRL95245.1"/>
    </source>
</evidence>
<dbReference type="OrthoDB" id="396512at2"/>
<keyword evidence="5" id="KW-1185">Reference proteome</keyword>
<dbReference type="Gene3D" id="3.90.550.10">
    <property type="entry name" value="Spore Coat Polysaccharide Biosynthesis Protein SpsA, Chain A"/>
    <property type="match status" value="1"/>
</dbReference>
<name>A0A0R1UPZ0_9LACO</name>
<comment type="caution">
    <text evidence="4">The sequence shown here is derived from an EMBL/GenBank/DDBJ whole genome shotgun (WGS) entry which is preliminary data.</text>
</comment>
<dbReference type="RefSeq" id="WP_153010980.1">
    <property type="nucleotide sequence ID" value="NZ_AZGC01000020.1"/>
</dbReference>
<dbReference type="InterPro" id="IPR001173">
    <property type="entry name" value="Glyco_trans_2-like"/>
</dbReference>
<evidence type="ECO:0000313" key="5">
    <source>
        <dbReference type="Proteomes" id="UP000051084"/>
    </source>
</evidence>
<dbReference type="PANTHER" id="PTHR22916">
    <property type="entry name" value="GLYCOSYLTRANSFERASE"/>
    <property type="match status" value="1"/>
</dbReference>
<organism evidence="4 5">
    <name type="scientific">Limosilactobacillus equigenerosi DSM 18793 = JCM 14505</name>
    <dbReference type="NCBI Taxonomy" id="1423742"/>
    <lineage>
        <taxon>Bacteria</taxon>
        <taxon>Bacillati</taxon>
        <taxon>Bacillota</taxon>
        <taxon>Bacilli</taxon>
        <taxon>Lactobacillales</taxon>
        <taxon>Lactobacillaceae</taxon>
        <taxon>Limosilactobacillus</taxon>
    </lineage>
</organism>
<gene>
    <name evidence="4" type="ORF">FC21_GL000833</name>
</gene>
<protein>
    <submittedName>
        <fullName evidence="4">Exopolysaccharide biosynthesis protein, sugar transferase</fullName>
    </submittedName>
</protein>
<accession>A0A0R1UPZ0</accession>
<sequence length="318" mass="37077">MNDNNSPLVSVIVPVYNSKLYLQRCLDSILNQTYLNFELIIVNDGSTDSSKDILRKYVNLDDRIVIINQNNMGRAVARNTGIENVTGDYIMFVDSDDYVGPNFISDAVKAIVEDTDIVCFGMTIKTEQEDKQYISIQENKSLTKEEAMRLLINDNYLWNKMYRKSLFDNVKFPVGKDYEDVYINWKLFHIARTVINLSISSNYFYVVRKDSVVNHPTPTSIIDSFEASYEQYEAYQNYYPKLNNEILDNIIGKAISYVTYREYGLRPDLDDKVRQILKDNNIPKDFDLIHRLSMMIFKVSEPSANLLFKLRKLFKRSI</sequence>
<dbReference type="PATRIC" id="fig|1423742.4.peg.867"/>
<evidence type="ECO:0000256" key="1">
    <source>
        <dbReference type="ARBA" id="ARBA00022676"/>
    </source>
</evidence>
<proteinExistence type="predicted"/>
<reference evidence="4 5" key="1">
    <citation type="journal article" date="2015" name="Genome Announc.">
        <title>Expanding the biotechnology potential of lactobacilli through comparative genomics of 213 strains and associated genera.</title>
        <authorList>
            <person name="Sun Z."/>
            <person name="Harris H.M."/>
            <person name="McCann A."/>
            <person name="Guo C."/>
            <person name="Argimon S."/>
            <person name="Zhang W."/>
            <person name="Yang X."/>
            <person name="Jeffery I.B."/>
            <person name="Cooney J.C."/>
            <person name="Kagawa T.F."/>
            <person name="Liu W."/>
            <person name="Song Y."/>
            <person name="Salvetti E."/>
            <person name="Wrobel A."/>
            <person name="Rasinkangas P."/>
            <person name="Parkhill J."/>
            <person name="Rea M.C."/>
            <person name="O'Sullivan O."/>
            <person name="Ritari J."/>
            <person name="Douillard F.P."/>
            <person name="Paul Ross R."/>
            <person name="Yang R."/>
            <person name="Briner A.E."/>
            <person name="Felis G.E."/>
            <person name="de Vos W.M."/>
            <person name="Barrangou R."/>
            <person name="Klaenhammer T.R."/>
            <person name="Caufield P.W."/>
            <person name="Cui Y."/>
            <person name="Zhang H."/>
            <person name="O'Toole P.W."/>
        </authorList>
    </citation>
    <scope>NUCLEOTIDE SEQUENCE [LARGE SCALE GENOMIC DNA]</scope>
    <source>
        <strain evidence="4 5">DSM 18793</strain>
    </source>
</reference>
<dbReference type="GO" id="GO:0016757">
    <property type="term" value="F:glycosyltransferase activity"/>
    <property type="evidence" value="ECO:0007669"/>
    <property type="project" value="UniProtKB-KW"/>
</dbReference>
<dbReference type="EMBL" id="AZGC01000020">
    <property type="protein sequence ID" value="KRL95245.1"/>
    <property type="molecule type" value="Genomic_DNA"/>
</dbReference>
<dbReference type="InterPro" id="IPR029044">
    <property type="entry name" value="Nucleotide-diphossugar_trans"/>
</dbReference>
<dbReference type="SUPFAM" id="SSF53448">
    <property type="entry name" value="Nucleotide-diphospho-sugar transferases"/>
    <property type="match status" value="1"/>
</dbReference>
<dbReference type="Proteomes" id="UP000051084">
    <property type="component" value="Unassembled WGS sequence"/>
</dbReference>
<dbReference type="CDD" id="cd00761">
    <property type="entry name" value="Glyco_tranf_GTA_type"/>
    <property type="match status" value="1"/>
</dbReference>
<keyword evidence="2 4" id="KW-0808">Transferase</keyword>
<evidence type="ECO:0000259" key="3">
    <source>
        <dbReference type="Pfam" id="PF00535"/>
    </source>
</evidence>